<proteinExistence type="predicted"/>
<evidence type="ECO:0008006" key="2">
    <source>
        <dbReference type="Google" id="ProtNLM"/>
    </source>
</evidence>
<dbReference type="RefSeq" id="WP_069966753.1">
    <property type="nucleotide sequence ID" value="NZ_CM124774.1"/>
</dbReference>
<organism evidence="1">
    <name type="scientific">Desertifilum tharense IPPAS B-1220</name>
    <dbReference type="NCBI Taxonomy" id="1781255"/>
    <lineage>
        <taxon>Bacteria</taxon>
        <taxon>Bacillati</taxon>
        <taxon>Cyanobacteriota</taxon>
        <taxon>Cyanophyceae</taxon>
        <taxon>Desertifilales</taxon>
        <taxon>Desertifilaceae</taxon>
        <taxon>Desertifilum</taxon>
    </lineage>
</organism>
<accession>A0A1E5QM15</accession>
<dbReference type="AlphaFoldDB" id="A0A1E5QM15"/>
<reference evidence="1" key="1">
    <citation type="submission" date="2016-09" db="EMBL/GenBank/DDBJ databases">
        <title>Draft genome of thermotolerant cyanobacterium Desertifilum sp. strain IPPAS B-1220.</title>
        <authorList>
            <person name="Sinetova M.A."/>
            <person name="Bolakhan K."/>
            <person name="Zayadan B.K."/>
            <person name="Mironov K.S."/>
            <person name="Ustinova V."/>
            <person name="Kupriyanova E.V."/>
            <person name="Sidorov R.A."/>
            <person name="Skrypnik A.N."/>
            <person name="Gogoleva N.E."/>
            <person name="Gogolev Y.V."/>
            <person name="Los D.A."/>
        </authorList>
    </citation>
    <scope>NUCLEOTIDE SEQUENCE [LARGE SCALE GENOMIC DNA]</scope>
    <source>
        <strain evidence="1">IPPAS B-1220</strain>
    </source>
</reference>
<dbReference type="OrthoDB" id="9131011at2"/>
<protein>
    <recommendedName>
        <fullName evidence="2">RiboL-PSP-HEPN domain-containing protein</fullName>
    </recommendedName>
</protein>
<evidence type="ECO:0000313" key="1">
    <source>
        <dbReference type="EMBL" id="OEJ75668.1"/>
    </source>
</evidence>
<name>A0A1E5QM15_9CYAN</name>
<dbReference type="EMBL" id="MJGC01000047">
    <property type="protein sequence ID" value="OEJ75668.1"/>
    <property type="molecule type" value="Genomic_DNA"/>
</dbReference>
<sequence length="273" mass="31183">MRNIIDEILEKKSRNIPITDWLQPSRPRWDLVSNRISRIRAIPHAINLLDLICYRFEIEDIEKYPEIESECHEVRFPGGVVNEISRYIPIGLVACIEAYFRQVYADLIDYGDPYKQNAAEFSDIKFNIKTAISLERADLSIGDFISHLLPINSFEGIESTMTKLTGSNFSQALEREIENSKELQQTELLIGSEEDYIKRGYKIISGGLVVPTSQKLHRDMVCAIKDVFELRHRLCHEASPIMSDHDDAVISEAPGAVLRFLVVSEAVVERMLS</sequence>
<gene>
    <name evidence="1" type="ORF">BH720_08490</name>
</gene>
<comment type="caution">
    <text evidence="1">The sequence shown here is derived from an EMBL/GenBank/DDBJ whole genome shotgun (WGS) entry which is preliminary data.</text>
</comment>